<organism evidence="1 2">
    <name type="scientific">Epilithonimonas hispanica</name>
    <dbReference type="NCBI Taxonomy" id="358687"/>
    <lineage>
        <taxon>Bacteria</taxon>
        <taxon>Pseudomonadati</taxon>
        <taxon>Bacteroidota</taxon>
        <taxon>Flavobacteriia</taxon>
        <taxon>Flavobacteriales</taxon>
        <taxon>Weeksellaceae</taxon>
        <taxon>Chryseobacterium group</taxon>
        <taxon>Epilithonimonas</taxon>
    </lineage>
</organism>
<sequence>MKATKYFQNSTEMADFARQFRQENKQNKWFIRTFLRCDHVINENRKAIVLVDNETIIQRLITCKKCFNAQNSSK</sequence>
<dbReference type="AlphaFoldDB" id="A0A3D9D0C7"/>
<comment type="caution">
    <text evidence="1">The sequence shown here is derived from an EMBL/GenBank/DDBJ whole genome shotgun (WGS) entry which is preliminary data.</text>
</comment>
<dbReference type="RefSeq" id="WP_116033836.1">
    <property type="nucleotide sequence ID" value="NZ_JBHLVV010000052.1"/>
</dbReference>
<dbReference type="Proteomes" id="UP000256326">
    <property type="component" value="Unassembled WGS sequence"/>
</dbReference>
<proteinExistence type="predicted"/>
<protein>
    <submittedName>
        <fullName evidence="1">Uncharacterized protein</fullName>
    </submittedName>
</protein>
<accession>A0A3D9D0C7</accession>
<evidence type="ECO:0000313" key="1">
    <source>
        <dbReference type="EMBL" id="REC71357.1"/>
    </source>
</evidence>
<dbReference type="OrthoDB" id="1451088at2"/>
<keyword evidence="2" id="KW-1185">Reference proteome</keyword>
<evidence type="ECO:0000313" key="2">
    <source>
        <dbReference type="Proteomes" id="UP000256326"/>
    </source>
</evidence>
<reference evidence="1 2" key="1">
    <citation type="journal article" date="2006" name="Int. J. Syst. Evol. Microbiol.">
        <title>Chryseobacterium hispanicum sp. nov., isolated from the drinking water distribution system of Sevilla, Spain.</title>
        <authorList>
            <person name="Gallego V."/>
            <person name="Garcia M.T."/>
            <person name="Ventosa A."/>
        </authorList>
    </citation>
    <scope>NUCLEOTIDE SEQUENCE [LARGE SCALE GENOMIC DNA]</scope>
    <source>
        <strain evidence="1 2">KCTC 22104</strain>
    </source>
</reference>
<name>A0A3D9D0C7_9FLAO</name>
<gene>
    <name evidence="1" type="ORF">DRF58_05955</name>
</gene>
<dbReference type="EMBL" id="QNUG01000010">
    <property type="protein sequence ID" value="REC71357.1"/>
    <property type="molecule type" value="Genomic_DNA"/>
</dbReference>